<sequence>MSTSPDVDAAGPDARRPAEVVADVLDDARDLDLATLKALSHPLRVRLWDLLVTAGPATSTTLARQTGESTGSTSYHLRQLASHGLVEEVPERGTGRERWWRAAPGALRVRGSGGEYDTPSGGEVIRAFGSQWASLRASSLERFHERVIDRVEPERWVDASVDATSFAYLTLEELDDLSTELGAVLEKYAGAARSRDDRPSDEHRRIEVQILAFPTIDPAVEGFAADA</sequence>
<gene>
    <name evidence="5" type="ORF">GCM10025864_15880</name>
</gene>
<accession>A0ABQ6HZB9</accession>
<feature type="domain" description="HTH arsR-type" evidence="4">
    <location>
        <begin position="34"/>
        <end position="118"/>
    </location>
</feature>
<reference evidence="6" key="1">
    <citation type="journal article" date="2019" name="Int. J. Syst. Evol. Microbiol.">
        <title>The Global Catalogue of Microorganisms (GCM) 10K type strain sequencing project: providing services to taxonomists for standard genome sequencing and annotation.</title>
        <authorList>
            <consortium name="The Broad Institute Genomics Platform"/>
            <consortium name="The Broad Institute Genome Sequencing Center for Infectious Disease"/>
            <person name="Wu L."/>
            <person name="Ma J."/>
        </authorList>
    </citation>
    <scope>NUCLEOTIDE SEQUENCE [LARGE SCALE GENOMIC DNA]</scope>
    <source>
        <strain evidence="6">NBRC 106348</strain>
    </source>
</reference>
<dbReference type="SUPFAM" id="SSF46785">
    <property type="entry name" value="Winged helix' DNA-binding domain"/>
    <property type="match status" value="1"/>
</dbReference>
<keyword evidence="1" id="KW-0805">Transcription regulation</keyword>
<dbReference type="InterPro" id="IPR036390">
    <property type="entry name" value="WH_DNA-bd_sf"/>
</dbReference>
<dbReference type="Pfam" id="PF12840">
    <property type="entry name" value="HTH_20"/>
    <property type="match status" value="1"/>
</dbReference>
<protein>
    <submittedName>
        <fullName evidence="5">Transcriptional regulator</fullName>
    </submittedName>
</protein>
<dbReference type="Proteomes" id="UP001157091">
    <property type="component" value="Unassembled WGS sequence"/>
</dbReference>
<evidence type="ECO:0000256" key="3">
    <source>
        <dbReference type="ARBA" id="ARBA00023163"/>
    </source>
</evidence>
<dbReference type="EMBL" id="BSUK01000001">
    <property type="protein sequence ID" value="GMA23829.1"/>
    <property type="molecule type" value="Genomic_DNA"/>
</dbReference>
<keyword evidence="3" id="KW-0804">Transcription</keyword>
<dbReference type="Gene3D" id="1.10.10.10">
    <property type="entry name" value="Winged helix-like DNA-binding domain superfamily/Winged helix DNA-binding domain"/>
    <property type="match status" value="1"/>
</dbReference>
<proteinExistence type="predicted"/>
<name>A0ABQ6HZB9_9MICO</name>
<dbReference type="CDD" id="cd00090">
    <property type="entry name" value="HTH_ARSR"/>
    <property type="match status" value="1"/>
</dbReference>
<evidence type="ECO:0000313" key="5">
    <source>
        <dbReference type="EMBL" id="GMA23829.1"/>
    </source>
</evidence>
<evidence type="ECO:0000259" key="4">
    <source>
        <dbReference type="SMART" id="SM00418"/>
    </source>
</evidence>
<keyword evidence="2" id="KW-0238">DNA-binding</keyword>
<dbReference type="InterPro" id="IPR001845">
    <property type="entry name" value="HTH_ArsR_DNA-bd_dom"/>
</dbReference>
<evidence type="ECO:0000256" key="2">
    <source>
        <dbReference type="ARBA" id="ARBA00023125"/>
    </source>
</evidence>
<dbReference type="RefSeq" id="WP_284292742.1">
    <property type="nucleotide sequence ID" value="NZ_BSUK01000001.1"/>
</dbReference>
<evidence type="ECO:0000313" key="6">
    <source>
        <dbReference type="Proteomes" id="UP001157091"/>
    </source>
</evidence>
<dbReference type="InterPro" id="IPR036388">
    <property type="entry name" value="WH-like_DNA-bd_sf"/>
</dbReference>
<dbReference type="InterPro" id="IPR011991">
    <property type="entry name" value="ArsR-like_HTH"/>
</dbReference>
<dbReference type="InterPro" id="IPR051081">
    <property type="entry name" value="HTH_MetalResp_TranReg"/>
</dbReference>
<keyword evidence="6" id="KW-1185">Reference proteome</keyword>
<dbReference type="PANTHER" id="PTHR33154:SF15">
    <property type="entry name" value="REGULATORY PROTEIN ARSR"/>
    <property type="match status" value="1"/>
</dbReference>
<dbReference type="PANTHER" id="PTHR33154">
    <property type="entry name" value="TRANSCRIPTIONAL REGULATOR, ARSR FAMILY"/>
    <property type="match status" value="1"/>
</dbReference>
<organism evidence="5 6">
    <name type="scientific">Luteimicrobium album</name>
    <dbReference type="NCBI Taxonomy" id="1054550"/>
    <lineage>
        <taxon>Bacteria</taxon>
        <taxon>Bacillati</taxon>
        <taxon>Actinomycetota</taxon>
        <taxon>Actinomycetes</taxon>
        <taxon>Micrococcales</taxon>
        <taxon>Luteimicrobium</taxon>
    </lineage>
</organism>
<comment type="caution">
    <text evidence="5">The sequence shown here is derived from an EMBL/GenBank/DDBJ whole genome shotgun (WGS) entry which is preliminary data.</text>
</comment>
<evidence type="ECO:0000256" key="1">
    <source>
        <dbReference type="ARBA" id="ARBA00023015"/>
    </source>
</evidence>
<dbReference type="SMART" id="SM00418">
    <property type="entry name" value="HTH_ARSR"/>
    <property type="match status" value="1"/>
</dbReference>